<organism evidence="1 2">
    <name type="scientific">Vreelandella aquamarina</name>
    <dbReference type="NCBI Taxonomy" id="77097"/>
    <lineage>
        <taxon>Bacteria</taxon>
        <taxon>Pseudomonadati</taxon>
        <taxon>Pseudomonadota</taxon>
        <taxon>Gammaproteobacteria</taxon>
        <taxon>Oceanospirillales</taxon>
        <taxon>Halomonadaceae</taxon>
        <taxon>Vreelandella</taxon>
    </lineage>
</organism>
<gene>
    <name evidence="1" type="ORF">HW452_01070</name>
</gene>
<reference evidence="1" key="1">
    <citation type="submission" date="2020-06" db="EMBL/GenBank/DDBJ databases">
        <title>Whole Genome Sequence of Halomonas aquamarina MB598.</title>
        <authorList>
            <person name="Pervaiz M."/>
            <person name="Fariq A."/>
            <person name="Yasmin A."/>
            <person name="Welch M."/>
        </authorList>
    </citation>
    <scope>NUCLEOTIDE SEQUENCE</scope>
    <source>
        <strain evidence="1">MB598</strain>
    </source>
</reference>
<dbReference type="Proteomes" id="UP001319846">
    <property type="component" value="Unassembled WGS sequence"/>
</dbReference>
<sequence length="328" mass="35934">MREQLEKHQCWIYLACIGLGLTLGVALPWFADALEPLLWPLLGLLMYTTFSQIPLSSVARRLTDGRFIAALLVGNFIAIPAFLALAVHWLPLSPAVLVGVLLVLLVPCTDWFISFTHLGKGDTSRAVAAAPLLLLVQMGALPAYLWLFLGTEWFQLALSASLVSAFAGLVMLPLALAGLTEYLGSRHKRIRRTLEHLGILPVPLLAMVVLIIAASQANNLGGLYPVMAQVVFIFIGFLLFAGWLGRALGRLFKLPVASARTLAFSFGTRNSFVMLPVALALPEAWQAAVVVIVFQSLVELFGMIVYLRWVPNRLLPENQKQESRPASR</sequence>
<dbReference type="EMBL" id="JABYQT010000001">
    <property type="protein sequence ID" value="MBZ5486115.1"/>
    <property type="molecule type" value="Genomic_DNA"/>
</dbReference>
<evidence type="ECO:0000313" key="1">
    <source>
        <dbReference type="EMBL" id="MBZ5486115.1"/>
    </source>
</evidence>
<evidence type="ECO:0000313" key="2">
    <source>
        <dbReference type="Proteomes" id="UP001319846"/>
    </source>
</evidence>
<accession>A0ACC5VQ74</accession>
<protein>
    <submittedName>
        <fullName evidence="1">Arsenic resistance protein</fullName>
    </submittedName>
</protein>
<name>A0ACC5VQ74_9GAMM</name>
<comment type="caution">
    <text evidence="1">The sequence shown here is derived from an EMBL/GenBank/DDBJ whole genome shotgun (WGS) entry which is preliminary data.</text>
</comment>
<keyword evidence="2" id="KW-1185">Reference proteome</keyword>
<proteinExistence type="predicted"/>